<dbReference type="SUPFAM" id="SSF51445">
    <property type="entry name" value="(Trans)glycosidases"/>
    <property type="match status" value="1"/>
</dbReference>
<dbReference type="Gene3D" id="3.10.50.10">
    <property type="match status" value="1"/>
</dbReference>
<evidence type="ECO:0000313" key="5">
    <source>
        <dbReference type="Proteomes" id="UP000037146"/>
    </source>
</evidence>
<name>A0A0K9GUS1_9BACI</name>
<dbReference type="Pfam" id="PF01476">
    <property type="entry name" value="LysM"/>
    <property type="match status" value="2"/>
</dbReference>
<dbReference type="GO" id="GO:0012505">
    <property type="term" value="C:endomembrane system"/>
    <property type="evidence" value="ECO:0007669"/>
    <property type="project" value="TreeGrafter"/>
</dbReference>
<dbReference type="PROSITE" id="PS51782">
    <property type="entry name" value="LYSM"/>
    <property type="match status" value="2"/>
</dbReference>
<comment type="caution">
    <text evidence="4">The sequence shown here is derived from an EMBL/GenBank/DDBJ whole genome shotgun (WGS) entry which is preliminary data.</text>
</comment>
<evidence type="ECO:0000259" key="3">
    <source>
        <dbReference type="PROSITE" id="PS51910"/>
    </source>
</evidence>
<keyword evidence="1" id="KW-0378">Hydrolase</keyword>
<dbReference type="InterPro" id="IPR017853">
    <property type="entry name" value="GH"/>
</dbReference>
<feature type="domain" description="LysM" evidence="2">
    <location>
        <begin position="54"/>
        <end position="98"/>
    </location>
</feature>
<dbReference type="SMART" id="SM00636">
    <property type="entry name" value="Glyco_18"/>
    <property type="match status" value="1"/>
</dbReference>
<sequence length="421" mass="47319">MAIHVVKTGDTIWSISLMYKIDITSLMNINGLVSSTAIVPGLALDIPETTLRNRLYYIKPRDTLYEIANVYGTSVQAIMQANPNIDPYNLQINRRIKIPSPYKNRLITLGFAFPVSGGSVFTNLEQHAYQLTYLAIVAYSFTNEGNAYVDGDDDALVAKCKQVGVKPLLMIRNFQDGNFNAELVGTVLESSIYRTNLVRSMMIFIEEKGYSGVSMDLEFIPPARRGDYVLLLRELKAALGTRILHVNVHSKTEDNFSNRIVGGHDYRAIGEVADLVAIMTIDYGYPTGPPNPISPLWWMAQVLRYGLANIPSMKLQAAIPLYAYDWIVPSNITTATSVKNAQNQAIVKWSEIKYNQAAASPRYTYLEGGNQHTVWFEDIRSITAKYEMIDGYRLAGTTFWHIGLSFPQNWVYMNNNILVLK</sequence>
<protein>
    <submittedName>
        <fullName evidence="4">Chitinase</fullName>
    </submittedName>
</protein>
<feature type="domain" description="GH18" evidence="3">
    <location>
        <begin position="103"/>
        <end position="421"/>
    </location>
</feature>
<dbReference type="CDD" id="cd00118">
    <property type="entry name" value="LysM"/>
    <property type="match status" value="2"/>
</dbReference>
<keyword evidence="1" id="KW-0326">Glycosidase</keyword>
<dbReference type="InterPro" id="IPR001223">
    <property type="entry name" value="Glyco_hydro18_cat"/>
</dbReference>
<feature type="domain" description="LysM" evidence="2">
    <location>
        <begin position="2"/>
        <end position="46"/>
    </location>
</feature>
<dbReference type="EMBL" id="LFZW01000001">
    <property type="protein sequence ID" value="KMY50378.1"/>
    <property type="molecule type" value="Genomic_DNA"/>
</dbReference>
<evidence type="ECO:0000256" key="1">
    <source>
        <dbReference type="ARBA" id="ARBA00023295"/>
    </source>
</evidence>
<dbReference type="Gene3D" id="3.10.350.10">
    <property type="entry name" value="LysM domain"/>
    <property type="match status" value="2"/>
</dbReference>
<accession>A0A0K9GUS1</accession>
<dbReference type="Gene3D" id="3.20.20.80">
    <property type="entry name" value="Glycosidases"/>
    <property type="match status" value="1"/>
</dbReference>
<dbReference type="InterPro" id="IPR011583">
    <property type="entry name" value="Chitinase_II/V-like_cat"/>
</dbReference>
<reference evidence="5" key="1">
    <citation type="submission" date="2015-07" db="EMBL/GenBank/DDBJ databases">
        <title>Genome sequencing project for genomic taxonomy and phylogenomics of Bacillus-like bacteria.</title>
        <authorList>
            <person name="Liu B."/>
            <person name="Wang J."/>
            <person name="Zhu Y."/>
            <person name="Liu G."/>
            <person name="Chen Q."/>
            <person name="Chen Z."/>
            <person name="Lan J."/>
            <person name="Che J."/>
            <person name="Ge C."/>
            <person name="Shi H."/>
            <person name="Pan Z."/>
            <person name="Liu X."/>
        </authorList>
    </citation>
    <scope>NUCLEOTIDE SEQUENCE [LARGE SCALE GENOMIC DNA]</scope>
    <source>
        <strain evidence="5">FJAT-27997</strain>
    </source>
</reference>
<dbReference type="PANTHER" id="PTHR46066">
    <property type="entry name" value="CHITINASE DOMAIN-CONTAINING PROTEIN 1 FAMILY MEMBER"/>
    <property type="match status" value="1"/>
</dbReference>
<evidence type="ECO:0000259" key="2">
    <source>
        <dbReference type="PROSITE" id="PS51782"/>
    </source>
</evidence>
<dbReference type="Proteomes" id="UP000037146">
    <property type="component" value="Unassembled WGS sequence"/>
</dbReference>
<dbReference type="PROSITE" id="PS51910">
    <property type="entry name" value="GH18_2"/>
    <property type="match status" value="1"/>
</dbReference>
<dbReference type="PATRIC" id="fig|1679170.3.peg.3065"/>
<dbReference type="GO" id="GO:0008061">
    <property type="term" value="F:chitin binding"/>
    <property type="evidence" value="ECO:0007669"/>
    <property type="project" value="InterPro"/>
</dbReference>
<dbReference type="InterPro" id="IPR029070">
    <property type="entry name" value="Chitinase_insertion_sf"/>
</dbReference>
<dbReference type="PANTHER" id="PTHR46066:SF2">
    <property type="entry name" value="CHITINASE DOMAIN-CONTAINING PROTEIN 1"/>
    <property type="match status" value="1"/>
</dbReference>
<dbReference type="GO" id="GO:0016798">
    <property type="term" value="F:hydrolase activity, acting on glycosyl bonds"/>
    <property type="evidence" value="ECO:0007669"/>
    <property type="project" value="UniProtKB-KW"/>
</dbReference>
<dbReference type="GO" id="GO:0070492">
    <property type="term" value="F:oligosaccharide binding"/>
    <property type="evidence" value="ECO:0007669"/>
    <property type="project" value="TreeGrafter"/>
</dbReference>
<dbReference type="InterPro" id="IPR036779">
    <property type="entry name" value="LysM_dom_sf"/>
</dbReference>
<organism evidence="4 5">
    <name type="scientific">Peribacillus loiseleuriae</name>
    <dbReference type="NCBI Taxonomy" id="1679170"/>
    <lineage>
        <taxon>Bacteria</taxon>
        <taxon>Bacillati</taxon>
        <taxon>Bacillota</taxon>
        <taxon>Bacilli</taxon>
        <taxon>Bacillales</taxon>
        <taxon>Bacillaceae</taxon>
        <taxon>Peribacillus</taxon>
    </lineage>
</organism>
<dbReference type="AlphaFoldDB" id="A0A0K9GUS1"/>
<proteinExistence type="predicted"/>
<gene>
    <name evidence="4" type="ORF">AC625_13430</name>
</gene>
<dbReference type="SUPFAM" id="SSF54106">
    <property type="entry name" value="LysM domain"/>
    <property type="match status" value="2"/>
</dbReference>
<dbReference type="RefSeq" id="WP_049681731.1">
    <property type="nucleotide sequence ID" value="NZ_LFZW01000001.1"/>
</dbReference>
<dbReference type="Pfam" id="PF00704">
    <property type="entry name" value="Glyco_hydro_18"/>
    <property type="match status" value="1"/>
</dbReference>
<dbReference type="OrthoDB" id="9769314at2"/>
<dbReference type="STRING" id="1679170.AC625_13430"/>
<evidence type="ECO:0000313" key="4">
    <source>
        <dbReference type="EMBL" id="KMY50378.1"/>
    </source>
</evidence>
<dbReference type="InterPro" id="IPR018392">
    <property type="entry name" value="LysM"/>
</dbReference>
<keyword evidence="5" id="KW-1185">Reference proteome</keyword>
<dbReference type="GO" id="GO:0005975">
    <property type="term" value="P:carbohydrate metabolic process"/>
    <property type="evidence" value="ECO:0007669"/>
    <property type="project" value="InterPro"/>
</dbReference>
<dbReference type="SMART" id="SM00257">
    <property type="entry name" value="LysM"/>
    <property type="match status" value="2"/>
</dbReference>